<dbReference type="EMBL" id="CAKXAJ010024711">
    <property type="protein sequence ID" value="CAH2229293.1"/>
    <property type="molecule type" value="Genomic_DNA"/>
</dbReference>
<reference evidence="4" key="1">
    <citation type="submission" date="2022-03" db="EMBL/GenBank/DDBJ databases">
        <authorList>
            <person name="Lindestad O."/>
        </authorList>
    </citation>
    <scope>NUCLEOTIDE SEQUENCE</scope>
</reference>
<keyword evidence="1 2" id="KW-1015">Disulfide bond</keyword>
<feature type="domain" description="Thyroglobulin type-1" evidence="3">
    <location>
        <begin position="165"/>
        <end position="222"/>
    </location>
</feature>
<evidence type="ECO:0000256" key="2">
    <source>
        <dbReference type="PROSITE-ProRule" id="PRU00500"/>
    </source>
</evidence>
<name>A0A8S4R3H6_9NEOP</name>
<protein>
    <submittedName>
        <fullName evidence="4">Jg17042 protein</fullName>
    </submittedName>
</protein>
<keyword evidence="5" id="KW-1185">Reference proteome</keyword>
<dbReference type="Pfam" id="PF00086">
    <property type="entry name" value="Thyroglobulin_1"/>
    <property type="match status" value="2"/>
</dbReference>
<accession>A0A8S4R3H6</accession>
<dbReference type="InterPro" id="IPR036857">
    <property type="entry name" value="Thyroglobulin_1_sf"/>
</dbReference>
<feature type="disulfide bond" evidence="2">
    <location>
        <begin position="202"/>
        <end position="222"/>
    </location>
</feature>
<evidence type="ECO:0000256" key="1">
    <source>
        <dbReference type="ARBA" id="ARBA00023157"/>
    </source>
</evidence>
<organism evidence="4 5">
    <name type="scientific">Pararge aegeria aegeria</name>
    <dbReference type="NCBI Taxonomy" id="348720"/>
    <lineage>
        <taxon>Eukaryota</taxon>
        <taxon>Metazoa</taxon>
        <taxon>Ecdysozoa</taxon>
        <taxon>Arthropoda</taxon>
        <taxon>Hexapoda</taxon>
        <taxon>Insecta</taxon>
        <taxon>Pterygota</taxon>
        <taxon>Neoptera</taxon>
        <taxon>Endopterygota</taxon>
        <taxon>Lepidoptera</taxon>
        <taxon>Glossata</taxon>
        <taxon>Ditrysia</taxon>
        <taxon>Papilionoidea</taxon>
        <taxon>Nymphalidae</taxon>
        <taxon>Satyrinae</taxon>
        <taxon>Satyrini</taxon>
        <taxon>Parargina</taxon>
        <taxon>Pararge</taxon>
    </lineage>
</organism>
<dbReference type="PROSITE" id="PS51162">
    <property type="entry name" value="THYROGLOBULIN_1_2"/>
    <property type="match status" value="1"/>
</dbReference>
<dbReference type="SMART" id="SM00211">
    <property type="entry name" value="TY"/>
    <property type="match status" value="2"/>
</dbReference>
<evidence type="ECO:0000313" key="5">
    <source>
        <dbReference type="Proteomes" id="UP000838756"/>
    </source>
</evidence>
<dbReference type="PROSITE" id="PS00484">
    <property type="entry name" value="THYROGLOBULIN_1_1"/>
    <property type="match status" value="1"/>
</dbReference>
<comment type="caution">
    <text evidence="4">The sequence shown here is derived from an EMBL/GenBank/DDBJ whole genome shotgun (WGS) entry which is preliminary data.</text>
</comment>
<dbReference type="OrthoDB" id="1725934at2759"/>
<dbReference type="SUPFAM" id="SSF57610">
    <property type="entry name" value="Thyroglobulin type-1 domain"/>
    <property type="match status" value="2"/>
</dbReference>
<sequence length="230" mass="25952">MIQKVEQYIASGLRYPVAGLRCTSDGNFNPVQCIDRVCYCVNTITGEVTGTNTINLDEQRLSDLPCYVEELDLFPIRNETGPPYNYTSPCYESIREKEELIQQSIEDGFNVDFFTSFTSVTCMPDGTFGRITINSNGSKICIDERGIRIGDFESRPNTPEFYNMDCKCAKTTNLMSASTEPPRCCTNGNFRPVQCRRGLCRCVDSDGRQVGTESRDVTRLSCYTADWRNC</sequence>
<comment type="caution">
    <text evidence="2">Lacks conserved residue(s) required for the propagation of feature annotation.</text>
</comment>
<proteinExistence type="predicted"/>
<gene>
    <name evidence="4" type="primary">jg17042</name>
    <name evidence="4" type="ORF">PAEG_LOCUS8775</name>
</gene>
<dbReference type="AlphaFoldDB" id="A0A8S4R3H6"/>
<evidence type="ECO:0000259" key="3">
    <source>
        <dbReference type="PROSITE" id="PS51162"/>
    </source>
</evidence>
<dbReference type="InterPro" id="IPR000716">
    <property type="entry name" value="Thyroglobulin_1"/>
</dbReference>
<dbReference type="Proteomes" id="UP000838756">
    <property type="component" value="Unassembled WGS sequence"/>
</dbReference>
<dbReference type="Gene3D" id="4.10.800.10">
    <property type="entry name" value="Thyroglobulin type-1"/>
    <property type="match status" value="2"/>
</dbReference>
<evidence type="ECO:0000313" key="4">
    <source>
        <dbReference type="EMBL" id="CAH2229293.1"/>
    </source>
</evidence>